<comment type="caution">
    <text evidence="2">Lacks conserved residue(s) required for the propagation of feature annotation.</text>
</comment>
<dbReference type="Proteomes" id="UP000238304">
    <property type="component" value="Chromosome"/>
</dbReference>
<feature type="domain" description="Deacetylase sirtuin-type" evidence="3">
    <location>
        <begin position="4"/>
        <end position="289"/>
    </location>
</feature>
<name>A0ABM6T569_9BACE</name>
<dbReference type="EMBL" id="CP027231">
    <property type="protein sequence ID" value="AVM51806.1"/>
    <property type="molecule type" value="Genomic_DNA"/>
</dbReference>
<keyword evidence="1" id="KW-0520">NAD</keyword>
<evidence type="ECO:0000313" key="4">
    <source>
        <dbReference type="EMBL" id="AVM51806.1"/>
    </source>
</evidence>
<evidence type="ECO:0000256" key="1">
    <source>
        <dbReference type="ARBA" id="ARBA00023027"/>
    </source>
</evidence>
<evidence type="ECO:0000313" key="5">
    <source>
        <dbReference type="Proteomes" id="UP000238304"/>
    </source>
</evidence>
<sequence length="289" mass="33363">MTSTNNLSERMAHVRRLIDDADYILIGAGAGLSAAAGLDYGGKEFEQEFQPWIERYGITDLYSSSFYPFKTEEERWAYWAKHIWFSRFRPEGAKLYRNILRIIGGKEYFVITTNVDAQFEKSGFAKEKIFATQGDYAYLQAKSGQSQTLFYNELWVKRALVATVDCKIPTELIPLHPQTGELMSPNLRCDDTFVEDEQWHRQAEAYHDFVEKAWNSKLLLLEFGVGFNTPSIIRFPFEQMAASNPNVSLVRFNRDYPQVIQENIHHFTYFTEELNEVADSLLAGIDSKV</sequence>
<evidence type="ECO:0000256" key="2">
    <source>
        <dbReference type="PROSITE-ProRule" id="PRU00236"/>
    </source>
</evidence>
<protein>
    <submittedName>
        <fullName evidence="4">Sir2 silent information regulator family NAD-dependent deacetylase</fullName>
    </submittedName>
</protein>
<reference evidence="4 5" key="1">
    <citation type="submission" date="2018-02" db="EMBL/GenBank/DDBJ databases">
        <authorList>
            <person name="Holder M.E."/>
            <person name="Ajami N.J."/>
            <person name="Petrosino J.F."/>
        </authorList>
    </citation>
    <scope>NUCLEOTIDE SEQUENCE [LARGE SCALE GENOMIC DNA]</scope>
    <source>
        <strain evidence="4 5">ATCC 33285</strain>
    </source>
</reference>
<keyword evidence="5" id="KW-1185">Reference proteome</keyword>
<dbReference type="Gene3D" id="3.40.50.1220">
    <property type="entry name" value="TPP-binding domain"/>
    <property type="match status" value="1"/>
</dbReference>
<dbReference type="InterPro" id="IPR029035">
    <property type="entry name" value="DHS-like_NAD/FAD-binding_dom"/>
</dbReference>
<organism evidence="4 5">
    <name type="scientific">Bacteroides zoogleoformans</name>
    <dbReference type="NCBI Taxonomy" id="28119"/>
    <lineage>
        <taxon>Bacteria</taxon>
        <taxon>Pseudomonadati</taxon>
        <taxon>Bacteroidota</taxon>
        <taxon>Bacteroidia</taxon>
        <taxon>Bacteroidales</taxon>
        <taxon>Bacteroidaceae</taxon>
        <taxon>Bacteroides</taxon>
    </lineage>
</organism>
<accession>A0ABM6T569</accession>
<dbReference type="PROSITE" id="PS50305">
    <property type="entry name" value="SIRTUIN"/>
    <property type="match status" value="1"/>
</dbReference>
<evidence type="ECO:0000259" key="3">
    <source>
        <dbReference type="PROSITE" id="PS50305"/>
    </source>
</evidence>
<dbReference type="InterPro" id="IPR026590">
    <property type="entry name" value="Ssirtuin_cat_dom"/>
</dbReference>
<dbReference type="SUPFAM" id="SSF52467">
    <property type="entry name" value="DHS-like NAD/FAD-binding domain"/>
    <property type="match status" value="1"/>
</dbReference>
<proteinExistence type="predicted"/>
<gene>
    <name evidence="4" type="ORF">C4H11_01495</name>
</gene>